<protein>
    <submittedName>
        <fullName evidence="2">Heterokaryon incompatibility protein</fullName>
    </submittedName>
</protein>
<evidence type="ECO:0000313" key="2">
    <source>
        <dbReference type="EMBL" id="KAF0327107.1"/>
    </source>
</evidence>
<evidence type="ECO:0000313" key="3">
    <source>
        <dbReference type="Proteomes" id="UP000434172"/>
    </source>
</evidence>
<dbReference type="OrthoDB" id="3553147at2759"/>
<feature type="domain" description="Heterokaryon incompatibility" evidence="1">
    <location>
        <begin position="48"/>
        <end position="116"/>
    </location>
</feature>
<dbReference type="InterPro" id="IPR052895">
    <property type="entry name" value="HetReg/Transcr_Mod"/>
</dbReference>
<evidence type="ECO:0000259" key="1">
    <source>
        <dbReference type="Pfam" id="PF06985"/>
    </source>
</evidence>
<dbReference type="Proteomes" id="UP000434172">
    <property type="component" value="Unassembled WGS sequence"/>
</dbReference>
<accession>A0A8H3WM87</accession>
<sequence length="567" mass="65037">MPPRRDSKIHSPLADGQIRLLRLKPANDHSAPIECSLFAISPTKSTQYEAVSYTWGDPKRDRVIKVNSLDFQISRNLFELLPYLRRRRSDRVLWIDALCINQENHKERPSQVKMMAASTRTQPPRYCIYITNANQINGQSISTPYVERNLTKFFSAEWFFRVWTVQEFVLAERFSFQFETTKIGGSLFLKGFFALRRHISNQCCGPLFVECGERFVAAFTHTNALVHMRGLKGDRSFLRTLHDLRWRRCSKPRDRVYGMLGMDFTFPTSNIQPDDDIPIEQLFIDVALQNIQHTKTLDVFSFFSPGKKTSLNLPSFIPDWSLKPTNRFTHLLCGDRQMTLLHYNASWGSQAKFRFQFDDLQRHATVNGVLINRIRTVGNACFFSDPGDLAGAISIVKQARQLARLPDRLPASYGAASQRELQFWRTMCGNLAVNYLKEDREWKLADPAADFDSYLRWYNVVSSKENYCPSLLKNEPFQYPLVPNLSGRRFIRTNSGDMGMADAEAQPNDIVMVLAGGRVPYVLREQDAGTTSSKHKRYRLIGDAYLDGIMQGEGFAGNAKWTEVTLV</sequence>
<dbReference type="Pfam" id="PF26639">
    <property type="entry name" value="Het-6_barrel"/>
    <property type="match status" value="1"/>
</dbReference>
<organism evidence="2 3">
    <name type="scientific">Colletotrichum asianum</name>
    <dbReference type="NCBI Taxonomy" id="702518"/>
    <lineage>
        <taxon>Eukaryota</taxon>
        <taxon>Fungi</taxon>
        <taxon>Dikarya</taxon>
        <taxon>Ascomycota</taxon>
        <taxon>Pezizomycotina</taxon>
        <taxon>Sordariomycetes</taxon>
        <taxon>Hypocreomycetidae</taxon>
        <taxon>Glomerellales</taxon>
        <taxon>Glomerellaceae</taxon>
        <taxon>Colletotrichum</taxon>
        <taxon>Colletotrichum gloeosporioides species complex</taxon>
    </lineage>
</organism>
<dbReference type="PANTHER" id="PTHR24148">
    <property type="entry name" value="ANKYRIN REPEAT DOMAIN-CONTAINING PROTEIN 39 HOMOLOG-RELATED"/>
    <property type="match status" value="1"/>
</dbReference>
<keyword evidence="3" id="KW-1185">Reference proteome</keyword>
<dbReference type="AlphaFoldDB" id="A0A8H3WM87"/>
<gene>
    <name evidence="2" type="ORF">GQ607_005590</name>
</gene>
<reference evidence="2 3" key="1">
    <citation type="submission" date="2019-12" db="EMBL/GenBank/DDBJ databases">
        <title>A genome sequence resource for the geographically widespread anthracnose pathogen Colletotrichum asianum.</title>
        <authorList>
            <person name="Meng Y."/>
        </authorList>
    </citation>
    <scope>NUCLEOTIDE SEQUENCE [LARGE SCALE GENOMIC DNA]</scope>
    <source>
        <strain evidence="2 3">ICMP 18580</strain>
    </source>
</reference>
<name>A0A8H3WM87_9PEZI</name>
<proteinExistence type="predicted"/>
<dbReference type="PANTHER" id="PTHR24148:SF64">
    <property type="entry name" value="HETEROKARYON INCOMPATIBILITY DOMAIN-CONTAINING PROTEIN"/>
    <property type="match status" value="1"/>
</dbReference>
<dbReference type="EMBL" id="WOWK01000025">
    <property type="protein sequence ID" value="KAF0327107.1"/>
    <property type="molecule type" value="Genomic_DNA"/>
</dbReference>
<dbReference type="InterPro" id="IPR010730">
    <property type="entry name" value="HET"/>
</dbReference>
<dbReference type="Pfam" id="PF06985">
    <property type="entry name" value="HET"/>
    <property type="match status" value="1"/>
</dbReference>
<comment type="caution">
    <text evidence="2">The sequence shown here is derived from an EMBL/GenBank/DDBJ whole genome shotgun (WGS) entry which is preliminary data.</text>
</comment>